<feature type="compositionally biased region" description="Basic and acidic residues" evidence="1">
    <location>
        <begin position="446"/>
        <end position="455"/>
    </location>
</feature>
<evidence type="ECO:0000256" key="1">
    <source>
        <dbReference type="SAM" id="MobiDB-lite"/>
    </source>
</evidence>
<dbReference type="AlphaFoldDB" id="A0AAE1G4I1"/>
<feature type="region of interest" description="Disordered" evidence="1">
    <location>
        <begin position="388"/>
        <end position="495"/>
    </location>
</feature>
<evidence type="ECO:0008006" key="4">
    <source>
        <dbReference type="Google" id="ProtNLM"/>
    </source>
</evidence>
<reference evidence="2" key="1">
    <citation type="submission" date="2023-10" db="EMBL/GenBank/DDBJ databases">
        <title>Genome assemblies of two species of porcelain crab, Petrolisthes cinctipes and Petrolisthes manimaculis (Anomura: Porcellanidae).</title>
        <authorList>
            <person name="Angst P."/>
        </authorList>
    </citation>
    <scope>NUCLEOTIDE SEQUENCE</scope>
    <source>
        <strain evidence="2">PB745_01</strain>
        <tissue evidence="2">Gill</tissue>
    </source>
</reference>
<feature type="region of interest" description="Disordered" evidence="1">
    <location>
        <begin position="78"/>
        <end position="118"/>
    </location>
</feature>
<sequence length="640" mass="70842">MIGGHEAATTAHSSSLKTSIVTSAITLANEDTATIIQKEDDTYNQELKNHLSKTLVNTSLDSATNKIPLDNNSISISDFTSEPSSNSQHDMNGWTEVKSKSSKKKEHQVKNIQEQENSAHTSQFTKLLITPTQHFKTAYNVVDALEKEHPTLKFHLKITPAGNVLITPPDAHTFHLLKNITELNGKPIRFIPPPPPTISAILLHYPIALPLQPILNHPKVIEDKRCIHSSGIPTMQIQFTITGPLPPYLKLGNWGTFYTRPYIKEPLRCFKCQRFGHHKAHCHQREVCAVCSSPHATEACLKKLKEQQPTTAKCPNCKMDHHAWYRNCPTRRALVQAGKEKQAAWVITNKPTPATTKQEIVQQQQNHQVQQPPICIPSEFPTIQEAMKPGRKMTCSQTASPMKYSQAVSQQPLQTTSTPIPVPPKTTQKSILSQLTTPPPPQTTDAEDHMLEPQEQKSVQRTQPSSSTFQGTVADHSPKNQAQDSVEKLQPSSSTLQETVTLTKADLRDLLQNFALALAGLINTSIDKEKLTQMCDTVVNNTIRVPTTISQTQASPRSPQVQSCNTLKEKSLVQAAREAPPFPQKAPGLQSKHQTATQSLNKQMLQGHQNKPELQVVHGGALEPPSGWPVVPELGEVNKL</sequence>
<feature type="compositionally biased region" description="Polar residues" evidence="1">
    <location>
        <begin position="78"/>
        <end position="90"/>
    </location>
</feature>
<dbReference type="EMBL" id="JAWQEG010000853">
    <property type="protein sequence ID" value="KAK3884792.1"/>
    <property type="molecule type" value="Genomic_DNA"/>
</dbReference>
<protein>
    <recommendedName>
        <fullName evidence="4">Gag-like protein</fullName>
    </recommendedName>
</protein>
<feature type="compositionally biased region" description="Polar residues" evidence="1">
    <location>
        <begin position="406"/>
        <end position="435"/>
    </location>
</feature>
<evidence type="ECO:0000313" key="3">
    <source>
        <dbReference type="Proteomes" id="UP001286313"/>
    </source>
</evidence>
<accession>A0AAE1G4I1</accession>
<feature type="compositionally biased region" description="Polar residues" evidence="1">
    <location>
        <begin position="456"/>
        <end position="471"/>
    </location>
</feature>
<feature type="region of interest" description="Disordered" evidence="1">
    <location>
        <begin position="618"/>
        <end position="640"/>
    </location>
</feature>
<feature type="compositionally biased region" description="Polar residues" evidence="1">
    <location>
        <begin position="479"/>
        <end position="495"/>
    </location>
</feature>
<comment type="caution">
    <text evidence="2">The sequence shown here is derived from an EMBL/GenBank/DDBJ whole genome shotgun (WGS) entry which is preliminary data.</text>
</comment>
<dbReference type="Proteomes" id="UP001286313">
    <property type="component" value="Unassembled WGS sequence"/>
</dbReference>
<organism evidence="2 3">
    <name type="scientific">Petrolisthes cinctipes</name>
    <name type="common">Flat porcelain crab</name>
    <dbReference type="NCBI Taxonomy" id="88211"/>
    <lineage>
        <taxon>Eukaryota</taxon>
        <taxon>Metazoa</taxon>
        <taxon>Ecdysozoa</taxon>
        <taxon>Arthropoda</taxon>
        <taxon>Crustacea</taxon>
        <taxon>Multicrustacea</taxon>
        <taxon>Malacostraca</taxon>
        <taxon>Eumalacostraca</taxon>
        <taxon>Eucarida</taxon>
        <taxon>Decapoda</taxon>
        <taxon>Pleocyemata</taxon>
        <taxon>Anomura</taxon>
        <taxon>Galatheoidea</taxon>
        <taxon>Porcellanidae</taxon>
        <taxon>Petrolisthes</taxon>
    </lineage>
</organism>
<proteinExistence type="predicted"/>
<name>A0AAE1G4I1_PETCI</name>
<gene>
    <name evidence="2" type="ORF">Pcinc_010978</name>
</gene>
<evidence type="ECO:0000313" key="2">
    <source>
        <dbReference type="EMBL" id="KAK3884792.1"/>
    </source>
</evidence>
<keyword evidence="3" id="KW-1185">Reference proteome</keyword>